<evidence type="ECO:0008006" key="3">
    <source>
        <dbReference type="Google" id="ProtNLM"/>
    </source>
</evidence>
<evidence type="ECO:0000313" key="1">
    <source>
        <dbReference type="EMBL" id="QQV74722.1"/>
    </source>
</evidence>
<accession>A0A9E6MH63</accession>
<keyword evidence="2" id="KW-1185">Reference proteome</keyword>
<dbReference type="SUPFAM" id="SSF52540">
    <property type="entry name" value="P-loop containing nucleoside triphosphate hydrolases"/>
    <property type="match status" value="1"/>
</dbReference>
<proteinExistence type="predicted"/>
<dbReference type="InterPro" id="IPR027417">
    <property type="entry name" value="P-loop_NTPase"/>
</dbReference>
<reference evidence="1 2" key="1">
    <citation type="journal article" date="2021" name="Int. J. Syst. Evol. Microbiol.">
        <title>Characterization of a novel transitional group Rickettsia species (Rickettsia tillamookensis sp. nov.) from the western black-legged tick, Ixodes pacificus.</title>
        <authorList>
            <person name="Gauthier D.T."/>
            <person name="Karpathy S.E."/>
            <person name="Grizzard S.L."/>
            <person name="Batra D."/>
            <person name="Rowe L.A."/>
            <person name="Paddock C.D."/>
        </authorList>
    </citation>
    <scope>NUCLEOTIDE SEQUENCE [LARGE SCALE GENOMIC DNA]</scope>
    <source>
        <strain evidence="1 2">Tillamook 23</strain>
    </source>
</reference>
<protein>
    <recommendedName>
        <fullName evidence="3">G domain-containing protein</fullName>
    </recommendedName>
</protein>
<gene>
    <name evidence="1" type="ORF">H6P87_00260</name>
</gene>
<dbReference type="Proteomes" id="UP000595296">
    <property type="component" value="Chromosome"/>
</dbReference>
<name>A0A9E6MH63_9RICK</name>
<dbReference type="EMBL" id="CP060138">
    <property type="protein sequence ID" value="QQV74722.1"/>
    <property type="molecule type" value="Genomic_DNA"/>
</dbReference>
<sequence length="336" mass="39006">MNYSIMFKIPTEVDIKSLTEEETALDSLKENILTALTEVNYSLIQAGKTPEATVIIGLPYSGKSTFLNAIENNLEIIENGEEFTFNKLFDFDTPEIKHKYEPAVYHPQKFEIAEKVFWECSNGVPDIVQELINIFFIKKLVQMTDKLKFIIVAKEETVKSPSIFNRIIEDFKKFFPLEEYKKLKGNVTCVITQHNENNHENIISMLQNSIASNKDILESSDIKFFYKPTSQDEEIKLTLELKDLEERAGVQNLEIKKLSSFLKEQDNLIESLYIQIQINVEYIINTIQSIFRDFNISKSLNCVKFSDNNNYDEYVKPYLPSSSIQYPAIEKTLYLF</sequence>
<evidence type="ECO:0000313" key="2">
    <source>
        <dbReference type="Proteomes" id="UP000595296"/>
    </source>
</evidence>
<organism evidence="1 2">
    <name type="scientific">Rickettsia tillamookensis</name>
    <dbReference type="NCBI Taxonomy" id="2761623"/>
    <lineage>
        <taxon>Bacteria</taxon>
        <taxon>Pseudomonadati</taxon>
        <taxon>Pseudomonadota</taxon>
        <taxon>Alphaproteobacteria</taxon>
        <taxon>Rickettsiales</taxon>
        <taxon>Rickettsiaceae</taxon>
        <taxon>Rickettsieae</taxon>
        <taxon>Rickettsia</taxon>
        <taxon>spotted fever group</taxon>
    </lineage>
</organism>